<feature type="region of interest" description="Disordered" evidence="1">
    <location>
        <begin position="140"/>
        <end position="168"/>
    </location>
</feature>
<dbReference type="Proteomes" id="UP000813444">
    <property type="component" value="Unassembled WGS sequence"/>
</dbReference>
<evidence type="ECO:0000256" key="1">
    <source>
        <dbReference type="SAM" id="MobiDB-lite"/>
    </source>
</evidence>
<feature type="compositionally biased region" description="Basic and acidic residues" evidence="1">
    <location>
        <begin position="496"/>
        <end position="520"/>
    </location>
</feature>
<dbReference type="EMBL" id="JAGPNK010000002">
    <property type="protein sequence ID" value="KAH7326092.1"/>
    <property type="molecule type" value="Genomic_DNA"/>
</dbReference>
<protein>
    <submittedName>
        <fullName evidence="2">Uncharacterized protein</fullName>
    </submittedName>
</protein>
<sequence length="581" mass="65690">MEMNHHYNHPSVDAQRCTIRSCQNPVFISGFCRSHQTVLPWHRHVRAVPHFRPRGPDTQPDTGNDTLPVQNHQSIPWRTTELPFKINLPVSHGDAQRTSIRDPVSGTGGLHQRRSQAPTVARIVPPSAVVVDLTQSPTDFTVNSPSAPPASYPQVLSAQPEPVQPGFQPEHIRSKQVQLHFEPEHSRSRQVQLHVGPEHRQSRQVQLHVGPEPIRPELIHAEPVRPEPAQREPSRPEPDHPNPNPTNTKPARLPARDHAAIVQTQWLKTMGYFSELQAQMKTQVPDRSQVEDPSSEQAPGATQQQEIASHGPQDSSATIVPARNPSPSQAGTSSASQASFSSATGEPSDIEKVSEPEKPREEPGTSLPITTSKRAVNPPDTFTFVASTTRRNIRKRKNATATGRGKPRQYTRRVQFNPLVFDRLIYQQESAATPPREVRIALDDAQRRAGESRSAVDDLTTLHFEAWYENKLKEIQSRGGRKAWFGKVLQRQRWLSSREGRGSNKQGERHPPPRLRRPDFSDVAEEDLPDYVLRDPAWVKACAWHRQVRRRLHLLEDERQRQEIQTKRYLARVLGTNLDTR</sequence>
<keyword evidence="3" id="KW-1185">Reference proteome</keyword>
<feature type="compositionally biased region" description="Polar residues" evidence="1">
    <location>
        <begin position="283"/>
        <end position="318"/>
    </location>
</feature>
<gene>
    <name evidence="2" type="ORF">B0I35DRAFT_125767</name>
</gene>
<evidence type="ECO:0000313" key="3">
    <source>
        <dbReference type="Proteomes" id="UP000813444"/>
    </source>
</evidence>
<feature type="compositionally biased region" description="Low complexity" evidence="1">
    <location>
        <begin position="325"/>
        <end position="345"/>
    </location>
</feature>
<dbReference type="OrthoDB" id="3550599at2759"/>
<dbReference type="AlphaFoldDB" id="A0A8K0SY01"/>
<reference evidence="2" key="1">
    <citation type="journal article" date="2021" name="Nat. Commun.">
        <title>Genetic determinants of endophytism in the Arabidopsis root mycobiome.</title>
        <authorList>
            <person name="Mesny F."/>
            <person name="Miyauchi S."/>
            <person name="Thiergart T."/>
            <person name="Pickel B."/>
            <person name="Atanasova L."/>
            <person name="Karlsson M."/>
            <person name="Huettel B."/>
            <person name="Barry K.W."/>
            <person name="Haridas S."/>
            <person name="Chen C."/>
            <person name="Bauer D."/>
            <person name="Andreopoulos W."/>
            <person name="Pangilinan J."/>
            <person name="LaButti K."/>
            <person name="Riley R."/>
            <person name="Lipzen A."/>
            <person name="Clum A."/>
            <person name="Drula E."/>
            <person name="Henrissat B."/>
            <person name="Kohler A."/>
            <person name="Grigoriev I.V."/>
            <person name="Martin F.M."/>
            <person name="Hacquard S."/>
        </authorList>
    </citation>
    <scope>NUCLEOTIDE SEQUENCE</scope>
    <source>
        <strain evidence="2">MPI-CAGE-CH-0235</strain>
    </source>
</reference>
<feature type="compositionally biased region" description="Basic and acidic residues" evidence="1">
    <location>
        <begin position="214"/>
        <end position="240"/>
    </location>
</feature>
<feature type="region of interest" description="Disordered" evidence="1">
    <location>
        <begin position="181"/>
        <end position="256"/>
    </location>
</feature>
<evidence type="ECO:0000313" key="2">
    <source>
        <dbReference type="EMBL" id="KAH7326092.1"/>
    </source>
</evidence>
<feature type="region of interest" description="Disordered" evidence="1">
    <location>
        <begin position="93"/>
        <end position="117"/>
    </location>
</feature>
<feature type="region of interest" description="Disordered" evidence="1">
    <location>
        <begin position="495"/>
        <end position="521"/>
    </location>
</feature>
<organism evidence="2 3">
    <name type="scientific">Stachybotrys elegans</name>
    <dbReference type="NCBI Taxonomy" id="80388"/>
    <lineage>
        <taxon>Eukaryota</taxon>
        <taxon>Fungi</taxon>
        <taxon>Dikarya</taxon>
        <taxon>Ascomycota</taxon>
        <taxon>Pezizomycotina</taxon>
        <taxon>Sordariomycetes</taxon>
        <taxon>Hypocreomycetidae</taxon>
        <taxon>Hypocreales</taxon>
        <taxon>Stachybotryaceae</taxon>
        <taxon>Stachybotrys</taxon>
    </lineage>
</organism>
<feature type="compositionally biased region" description="Basic and acidic residues" evidence="1">
    <location>
        <begin position="349"/>
        <end position="363"/>
    </location>
</feature>
<comment type="caution">
    <text evidence="2">The sequence shown here is derived from an EMBL/GenBank/DDBJ whole genome shotgun (WGS) entry which is preliminary data.</text>
</comment>
<feature type="region of interest" description="Disordered" evidence="1">
    <location>
        <begin position="283"/>
        <end position="380"/>
    </location>
</feature>
<name>A0A8K0SY01_9HYPO</name>
<accession>A0A8K0SY01</accession>
<proteinExistence type="predicted"/>